<proteinExistence type="predicted"/>
<organism evidence="2 3">
    <name type="scientific">Amycolatopsis saalfeldensis</name>
    <dbReference type="NCBI Taxonomy" id="394193"/>
    <lineage>
        <taxon>Bacteria</taxon>
        <taxon>Bacillati</taxon>
        <taxon>Actinomycetota</taxon>
        <taxon>Actinomycetes</taxon>
        <taxon>Pseudonocardiales</taxon>
        <taxon>Pseudonocardiaceae</taxon>
        <taxon>Amycolatopsis</taxon>
    </lineage>
</organism>
<feature type="region of interest" description="Disordered" evidence="1">
    <location>
        <begin position="156"/>
        <end position="176"/>
    </location>
</feature>
<accession>A0A1H8YNM8</accession>
<dbReference type="AlphaFoldDB" id="A0A1H8YNM8"/>
<protein>
    <submittedName>
        <fullName evidence="2">Uncharacterized protein</fullName>
    </submittedName>
</protein>
<dbReference type="Proteomes" id="UP000198582">
    <property type="component" value="Unassembled WGS sequence"/>
</dbReference>
<feature type="compositionally biased region" description="Pro residues" evidence="1">
    <location>
        <begin position="163"/>
        <end position="172"/>
    </location>
</feature>
<evidence type="ECO:0000313" key="2">
    <source>
        <dbReference type="EMBL" id="SEP53693.1"/>
    </source>
</evidence>
<dbReference type="OrthoDB" id="9804442at2"/>
<dbReference type="RefSeq" id="WP_091628517.1">
    <property type="nucleotide sequence ID" value="NZ_FOEF01000029.1"/>
</dbReference>
<dbReference type="EMBL" id="FOEF01000029">
    <property type="protein sequence ID" value="SEP53693.1"/>
    <property type="molecule type" value="Genomic_DNA"/>
</dbReference>
<gene>
    <name evidence="2" type="ORF">SAMN04489732_129139</name>
</gene>
<evidence type="ECO:0000256" key="1">
    <source>
        <dbReference type="SAM" id="MobiDB-lite"/>
    </source>
</evidence>
<name>A0A1H8YNM8_9PSEU</name>
<reference evidence="2 3" key="1">
    <citation type="submission" date="2016-10" db="EMBL/GenBank/DDBJ databases">
        <authorList>
            <person name="de Groot N.N."/>
        </authorList>
    </citation>
    <scope>NUCLEOTIDE SEQUENCE [LARGE SCALE GENOMIC DNA]</scope>
    <source>
        <strain evidence="2 3">DSM 44993</strain>
    </source>
</reference>
<sequence>MDLTIIPPHGYHAVEHARWMWADPGCDRCDGTGIVWTNVWDHDINEYAPLYREDNDCDCVWTPDEDVLEELDRRYRARGNPDRARDAWDGIAKSLGPRRAGGWYWSKYWGAGYTVVSIDYSFYDGDPASPSWKMTVQWDDGHHTTHCTSWDFSQDSCDRPPARHPGPAPIPPELHSATPIAASRRGMRSRLMSLLGSHC</sequence>
<keyword evidence="3" id="KW-1185">Reference proteome</keyword>
<evidence type="ECO:0000313" key="3">
    <source>
        <dbReference type="Proteomes" id="UP000198582"/>
    </source>
</evidence>